<keyword evidence="7" id="KW-1133">Transmembrane helix</keyword>
<accession>A0AAD6ZWV3</accession>
<dbReference type="SUPFAM" id="SSF48264">
    <property type="entry name" value="Cytochrome P450"/>
    <property type="match status" value="1"/>
</dbReference>
<comment type="cofactor">
    <cofactor evidence="1 6">
        <name>heme</name>
        <dbReference type="ChEBI" id="CHEBI:30413"/>
    </cofactor>
</comment>
<comment type="caution">
    <text evidence="8">The sequence shown here is derived from an EMBL/GenBank/DDBJ whole genome shotgun (WGS) entry which is preliminary data.</text>
</comment>
<dbReference type="EMBL" id="JARIHO010000023">
    <property type="protein sequence ID" value="KAJ7343164.1"/>
    <property type="molecule type" value="Genomic_DNA"/>
</dbReference>
<evidence type="ECO:0000256" key="2">
    <source>
        <dbReference type="ARBA" id="ARBA00010617"/>
    </source>
</evidence>
<dbReference type="GO" id="GO:0005506">
    <property type="term" value="F:iron ion binding"/>
    <property type="evidence" value="ECO:0007669"/>
    <property type="project" value="InterPro"/>
</dbReference>
<dbReference type="Pfam" id="PF00067">
    <property type="entry name" value="p450"/>
    <property type="match status" value="1"/>
</dbReference>
<feature type="transmembrane region" description="Helical" evidence="7">
    <location>
        <begin position="12"/>
        <end position="32"/>
    </location>
</feature>
<keyword evidence="9" id="KW-1185">Reference proteome</keyword>
<evidence type="ECO:0000256" key="1">
    <source>
        <dbReference type="ARBA" id="ARBA00001971"/>
    </source>
</evidence>
<gene>
    <name evidence="8" type="ORF">DFH08DRAFT_1081417</name>
</gene>
<dbReference type="Gene3D" id="1.10.630.10">
    <property type="entry name" value="Cytochrome P450"/>
    <property type="match status" value="1"/>
</dbReference>
<evidence type="ECO:0000256" key="7">
    <source>
        <dbReference type="SAM" id="Phobius"/>
    </source>
</evidence>
<evidence type="ECO:0000313" key="9">
    <source>
        <dbReference type="Proteomes" id="UP001218218"/>
    </source>
</evidence>
<dbReference type="InterPro" id="IPR050529">
    <property type="entry name" value="CYP450_sterol_14alpha_dmase"/>
</dbReference>
<dbReference type="GO" id="GO:0008395">
    <property type="term" value="F:steroid hydroxylase activity"/>
    <property type="evidence" value="ECO:0007669"/>
    <property type="project" value="TreeGrafter"/>
</dbReference>
<keyword evidence="4 6" id="KW-0479">Metal-binding</keyword>
<protein>
    <submittedName>
        <fullName evidence="8">Cytochrome P450</fullName>
    </submittedName>
</protein>
<name>A0AAD6ZWV3_9AGAR</name>
<keyword evidence="7" id="KW-0472">Membrane</keyword>
<dbReference type="InterPro" id="IPR001128">
    <property type="entry name" value="Cyt_P450"/>
</dbReference>
<dbReference type="PANTHER" id="PTHR24304">
    <property type="entry name" value="CYTOCHROME P450 FAMILY 7"/>
    <property type="match status" value="1"/>
</dbReference>
<dbReference type="InterPro" id="IPR036396">
    <property type="entry name" value="Cyt_P450_sf"/>
</dbReference>
<evidence type="ECO:0000256" key="6">
    <source>
        <dbReference type="PIRSR" id="PIRSR602403-1"/>
    </source>
</evidence>
<dbReference type="Proteomes" id="UP001218218">
    <property type="component" value="Unassembled WGS sequence"/>
</dbReference>
<reference evidence="8" key="1">
    <citation type="submission" date="2023-03" db="EMBL/GenBank/DDBJ databases">
        <title>Massive genome expansion in bonnet fungi (Mycena s.s.) driven by repeated elements and novel gene families across ecological guilds.</title>
        <authorList>
            <consortium name="Lawrence Berkeley National Laboratory"/>
            <person name="Harder C.B."/>
            <person name="Miyauchi S."/>
            <person name="Viragh M."/>
            <person name="Kuo A."/>
            <person name="Thoen E."/>
            <person name="Andreopoulos B."/>
            <person name="Lu D."/>
            <person name="Skrede I."/>
            <person name="Drula E."/>
            <person name="Henrissat B."/>
            <person name="Morin E."/>
            <person name="Kohler A."/>
            <person name="Barry K."/>
            <person name="LaButti K."/>
            <person name="Morin E."/>
            <person name="Salamov A."/>
            <person name="Lipzen A."/>
            <person name="Mereny Z."/>
            <person name="Hegedus B."/>
            <person name="Baldrian P."/>
            <person name="Stursova M."/>
            <person name="Weitz H."/>
            <person name="Taylor A."/>
            <person name="Grigoriev I.V."/>
            <person name="Nagy L.G."/>
            <person name="Martin F."/>
            <person name="Kauserud H."/>
        </authorList>
    </citation>
    <scope>NUCLEOTIDE SEQUENCE</scope>
    <source>
        <strain evidence="8">CBHHK002</strain>
    </source>
</reference>
<keyword evidence="5 6" id="KW-0408">Iron</keyword>
<comment type="similarity">
    <text evidence="2">Belongs to the cytochrome P450 family.</text>
</comment>
<dbReference type="PANTHER" id="PTHR24304:SF4">
    <property type="entry name" value="CYTOCHROME P450"/>
    <property type="match status" value="1"/>
</dbReference>
<evidence type="ECO:0000256" key="3">
    <source>
        <dbReference type="ARBA" id="ARBA00022617"/>
    </source>
</evidence>
<dbReference type="InterPro" id="IPR002403">
    <property type="entry name" value="Cyt_P450_E_grp-IV"/>
</dbReference>
<dbReference type="GO" id="GO:0016705">
    <property type="term" value="F:oxidoreductase activity, acting on paired donors, with incorporation or reduction of molecular oxygen"/>
    <property type="evidence" value="ECO:0007669"/>
    <property type="project" value="InterPro"/>
</dbReference>
<feature type="binding site" description="axial binding residue" evidence="6">
    <location>
        <position position="409"/>
    </location>
    <ligand>
        <name>heme</name>
        <dbReference type="ChEBI" id="CHEBI:30413"/>
    </ligand>
    <ligandPart>
        <name>Fe</name>
        <dbReference type="ChEBI" id="CHEBI:18248"/>
    </ligandPart>
</feature>
<evidence type="ECO:0000256" key="4">
    <source>
        <dbReference type="ARBA" id="ARBA00022723"/>
    </source>
</evidence>
<evidence type="ECO:0000313" key="8">
    <source>
        <dbReference type="EMBL" id="KAJ7343164.1"/>
    </source>
</evidence>
<evidence type="ECO:0000256" key="5">
    <source>
        <dbReference type="ARBA" id="ARBA00023004"/>
    </source>
</evidence>
<organism evidence="8 9">
    <name type="scientific">Mycena albidolilacea</name>
    <dbReference type="NCBI Taxonomy" id="1033008"/>
    <lineage>
        <taxon>Eukaryota</taxon>
        <taxon>Fungi</taxon>
        <taxon>Dikarya</taxon>
        <taxon>Basidiomycota</taxon>
        <taxon>Agaricomycotina</taxon>
        <taxon>Agaricomycetes</taxon>
        <taxon>Agaricomycetidae</taxon>
        <taxon>Agaricales</taxon>
        <taxon>Marasmiineae</taxon>
        <taxon>Mycenaceae</taxon>
        <taxon>Mycena</taxon>
    </lineage>
</organism>
<keyword evidence="3 6" id="KW-0349">Heme</keyword>
<sequence>MQVAVAGLLDYSQYIVSGLLALPTLAFVWHALITRRSYAGEPPLESGWIPWLGVGLQMRTMEQFVLKNYKKYGLTFAAYAAGQRFVFSEDLAVHKQVVMSKDFGLNQTMVVFQRRFLFAERGTTPEEEAACARLLHSHLTGKSLAALRTAYLDNLIPLIEGFKDRGVVDFIPLMKEVVFSCMIRAIFGKKFPAEQALAPFEDWDRGLQNLMMGKKDKAAAEGLKVLETMVDTYLKEHLNETAPVIQVQWKKLEEIGTPWHLRVKYIALGLLWAGAANVTPVGSWAAAFVYRDPELQAILRDELSMADPDLETEDLYEKGVPSAQLVAQEAIRLTMLGSIVRPASKATVVQGSNGPINLRKGDLVMCTSWSMHRRYENPEEFIWDRLKLVKGEEHNEMLYYAFGGGPRPCAGKAFAYSEIKMLILAMLERYDVEPLSPFPQHVKTERIGVGVAEPSQSWKVRLVPRF</sequence>
<dbReference type="GO" id="GO:0020037">
    <property type="term" value="F:heme binding"/>
    <property type="evidence" value="ECO:0007669"/>
    <property type="project" value="InterPro"/>
</dbReference>
<keyword evidence="7" id="KW-0812">Transmembrane</keyword>
<dbReference type="PRINTS" id="PR00465">
    <property type="entry name" value="EP450IV"/>
</dbReference>
<dbReference type="AlphaFoldDB" id="A0AAD6ZWV3"/>
<proteinExistence type="inferred from homology"/>